<evidence type="ECO:0000256" key="1">
    <source>
        <dbReference type="ARBA" id="ARBA00004141"/>
    </source>
</evidence>
<feature type="transmembrane region" description="Helical" evidence="5">
    <location>
        <begin position="143"/>
        <end position="166"/>
    </location>
</feature>
<feature type="transmembrane region" description="Helical" evidence="5">
    <location>
        <begin position="238"/>
        <end position="258"/>
    </location>
</feature>
<reference evidence="6" key="1">
    <citation type="submission" date="2022-10" db="EMBL/GenBank/DDBJ databases">
        <title>Determination and structural analysis of whole genome sequence of Sarocladium strictum F4-1.</title>
        <authorList>
            <person name="Hu L."/>
            <person name="Jiang Y."/>
        </authorList>
    </citation>
    <scope>NUCLEOTIDE SEQUENCE</scope>
    <source>
        <strain evidence="6">F4-1</strain>
    </source>
</reference>
<feature type="transmembrane region" description="Helical" evidence="5">
    <location>
        <begin position="172"/>
        <end position="197"/>
    </location>
</feature>
<feature type="transmembrane region" description="Helical" evidence="5">
    <location>
        <begin position="301"/>
        <end position="318"/>
    </location>
</feature>
<dbReference type="AlphaFoldDB" id="A0AA39GIP4"/>
<dbReference type="GO" id="GO:0016020">
    <property type="term" value="C:membrane"/>
    <property type="evidence" value="ECO:0007669"/>
    <property type="project" value="UniProtKB-SubCell"/>
</dbReference>
<comment type="caution">
    <text evidence="6">The sequence shown here is derived from an EMBL/GenBank/DDBJ whole genome shotgun (WGS) entry which is preliminary data.</text>
</comment>
<dbReference type="SUPFAM" id="SSF103473">
    <property type="entry name" value="MFS general substrate transporter"/>
    <property type="match status" value="1"/>
</dbReference>
<keyword evidence="2 5" id="KW-0812">Transmembrane</keyword>
<dbReference type="Gene3D" id="1.20.1250.20">
    <property type="entry name" value="MFS general substrate transporter like domains"/>
    <property type="match status" value="2"/>
</dbReference>
<organism evidence="6 7">
    <name type="scientific">Sarocladium strictum</name>
    <name type="common">Black bundle disease fungus</name>
    <name type="synonym">Acremonium strictum</name>
    <dbReference type="NCBI Taxonomy" id="5046"/>
    <lineage>
        <taxon>Eukaryota</taxon>
        <taxon>Fungi</taxon>
        <taxon>Dikarya</taxon>
        <taxon>Ascomycota</taxon>
        <taxon>Pezizomycotina</taxon>
        <taxon>Sordariomycetes</taxon>
        <taxon>Hypocreomycetidae</taxon>
        <taxon>Hypocreales</taxon>
        <taxon>Sarocladiaceae</taxon>
        <taxon>Sarocladium</taxon>
    </lineage>
</organism>
<dbReference type="InterPro" id="IPR011701">
    <property type="entry name" value="MFS"/>
</dbReference>
<keyword evidence="7" id="KW-1185">Reference proteome</keyword>
<dbReference type="GO" id="GO:0022857">
    <property type="term" value="F:transmembrane transporter activity"/>
    <property type="evidence" value="ECO:0007669"/>
    <property type="project" value="InterPro"/>
</dbReference>
<keyword evidence="4 5" id="KW-0472">Membrane</keyword>
<evidence type="ECO:0000256" key="4">
    <source>
        <dbReference type="ARBA" id="ARBA00023136"/>
    </source>
</evidence>
<comment type="subcellular location">
    <subcellularLocation>
        <location evidence="1">Membrane</location>
        <topology evidence="1">Multi-pass membrane protein</topology>
    </subcellularLocation>
</comment>
<dbReference type="EMBL" id="JAPDFR010000005">
    <property type="protein sequence ID" value="KAK0386787.1"/>
    <property type="molecule type" value="Genomic_DNA"/>
</dbReference>
<evidence type="ECO:0000256" key="2">
    <source>
        <dbReference type="ARBA" id="ARBA00022692"/>
    </source>
</evidence>
<evidence type="ECO:0000313" key="6">
    <source>
        <dbReference type="EMBL" id="KAK0386787.1"/>
    </source>
</evidence>
<gene>
    <name evidence="6" type="ORF">NLU13_6623</name>
</gene>
<sequence length="505" mass="55687">MVERSCEEDPGEPLEHSRLLGADNSEHCAEGKKAEKAIILLKIVILLLALGDDMLDSPMARITEAVICYRHYEMTDPSKLRMGRDDIGPGAIGGVEELHCKVNAVQAKLASLRGWQSLLDSIPGLLLAVPVGWAADQYGRKQFVLLALLGVFLQGAWPQFVTWFWQAFDLRAVWFSACSGFMAGGIDTANTLFFVMISDVASEARRAEVFVQLGALSMGALLVMPPMSAWLMRICSPWVPALIGALLKLAAVAVFHHCPETLSRAERERRAMVGAVRWQEPSKKSWLDKFHQSSRFLLNDWRITALIATFFGQAFLGRNRLLILQYLSKRYSISISDATLLMTARTITMFLLFMFILPYISKLMIYRQLVASAHHKDLYLAQASYVLWTVGWALLGLAPNEALAVASMGIAALGQGTTLLARSFLASLLQPHEVARAYSVVSMVEMIGSMLGAPALAAIFNLGLSWGRAWIGLPFIVIGLLSAVFTAVMFAVGLQRSEHGRREDI</sequence>
<proteinExistence type="predicted"/>
<keyword evidence="3 5" id="KW-1133">Transmembrane helix</keyword>
<dbReference type="Pfam" id="PF07690">
    <property type="entry name" value="MFS_1"/>
    <property type="match status" value="1"/>
</dbReference>
<feature type="transmembrane region" description="Helical" evidence="5">
    <location>
        <begin position="469"/>
        <end position="492"/>
    </location>
</feature>
<dbReference type="PANTHER" id="PTHR23507:SF1">
    <property type="entry name" value="FI18259P1-RELATED"/>
    <property type="match status" value="1"/>
</dbReference>
<evidence type="ECO:0000256" key="5">
    <source>
        <dbReference type="SAM" id="Phobius"/>
    </source>
</evidence>
<dbReference type="PANTHER" id="PTHR23507">
    <property type="entry name" value="ZGC:174356"/>
    <property type="match status" value="1"/>
</dbReference>
<dbReference type="Proteomes" id="UP001175261">
    <property type="component" value="Unassembled WGS sequence"/>
</dbReference>
<feature type="transmembrane region" description="Helical" evidence="5">
    <location>
        <begin position="338"/>
        <end position="357"/>
    </location>
</feature>
<evidence type="ECO:0000313" key="7">
    <source>
        <dbReference type="Proteomes" id="UP001175261"/>
    </source>
</evidence>
<protein>
    <recommendedName>
        <fullName evidence="8">MFS transporter</fullName>
    </recommendedName>
</protein>
<feature type="transmembrane region" description="Helical" evidence="5">
    <location>
        <begin position="209"/>
        <end position="232"/>
    </location>
</feature>
<accession>A0AA39GIP4</accession>
<dbReference type="InterPro" id="IPR036259">
    <property type="entry name" value="MFS_trans_sf"/>
</dbReference>
<feature type="transmembrane region" description="Helical" evidence="5">
    <location>
        <begin position="404"/>
        <end position="425"/>
    </location>
</feature>
<evidence type="ECO:0000256" key="3">
    <source>
        <dbReference type="ARBA" id="ARBA00022989"/>
    </source>
</evidence>
<name>A0AA39GIP4_SARSR</name>
<feature type="transmembrane region" description="Helical" evidence="5">
    <location>
        <begin position="378"/>
        <end position="398"/>
    </location>
</feature>
<evidence type="ECO:0008006" key="8">
    <source>
        <dbReference type="Google" id="ProtNLM"/>
    </source>
</evidence>
<feature type="transmembrane region" description="Helical" evidence="5">
    <location>
        <begin position="437"/>
        <end position="463"/>
    </location>
</feature>